<gene>
    <name evidence="3" type="ORF">AB0T83_06355</name>
</gene>
<dbReference type="Pfam" id="PF13795">
    <property type="entry name" value="HupE_UreJ_2"/>
    <property type="match status" value="1"/>
</dbReference>
<dbReference type="RefSeq" id="WP_366192201.1">
    <property type="nucleotide sequence ID" value="NZ_JBFBVU010000005.1"/>
</dbReference>
<evidence type="ECO:0000256" key="2">
    <source>
        <dbReference type="SAM" id="SignalP"/>
    </source>
</evidence>
<keyword evidence="1" id="KW-1133">Transmembrane helix</keyword>
<feature type="transmembrane region" description="Helical" evidence="1">
    <location>
        <begin position="145"/>
        <end position="172"/>
    </location>
</feature>
<organism evidence="3 4">
    <name type="scientific">Meridianimarinicoccus marinus</name>
    <dbReference type="NCBI Taxonomy" id="3231483"/>
    <lineage>
        <taxon>Bacteria</taxon>
        <taxon>Pseudomonadati</taxon>
        <taxon>Pseudomonadota</taxon>
        <taxon>Alphaproteobacteria</taxon>
        <taxon>Rhodobacterales</taxon>
        <taxon>Paracoccaceae</taxon>
        <taxon>Meridianimarinicoccus</taxon>
    </lineage>
</organism>
<keyword evidence="2" id="KW-0732">Signal</keyword>
<feature type="transmembrane region" description="Helical" evidence="1">
    <location>
        <begin position="237"/>
        <end position="258"/>
    </location>
</feature>
<dbReference type="EMBL" id="JBFBVU010000005">
    <property type="protein sequence ID" value="MEV8466403.1"/>
    <property type="molecule type" value="Genomic_DNA"/>
</dbReference>
<evidence type="ECO:0000313" key="4">
    <source>
        <dbReference type="Proteomes" id="UP001553161"/>
    </source>
</evidence>
<protein>
    <submittedName>
        <fullName evidence="3">HupE/UreJ family protein</fullName>
    </submittedName>
</protein>
<reference evidence="3 4" key="1">
    <citation type="submission" date="2024-07" db="EMBL/GenBank/DDBJ databases">
        <authorList>
            <person name="Kang M."/>
        </authorList>
    </citation>
    <scope>NUCLEOTIDE SEQUENCE [LARGE SCALE GENOMIC DNA]</scope>
    <source>
        <strain evidence="3 4">DFM31</strain>
    </source>
</reference>
<keyword evidence="1" id="KW-0812">Transmembrane</keyword>
<proteinExistence type="predicted"/>
<feature type="transmembrane region" description="Helical" evidence="1">
    <location>
        <begin position="179"/>
        <end position="202"/>
    </location>
</feature>
<accession>A0ABV3L4K4</accession>
<feature type="transmembrane region" description="Helical" evidence="1">
    <location>
        <begin position="208"/>
        <end position="225"/>
    </location>
</feature>
<comment type="caution">
    <text evidence="3">The sequence shown here is derived from an EMBL/GenBank/DDBJ whole genome shotgun (WGS) entry which is preliminary data.</text>
</comment>
<evidence type="ECO:0000313" key="3">
    <source>
        <dbReference type="EMBL" id="MEV8466403.1"/>
    </source>
</evidence>
<keyword evidence="4" id="KW-1185">Reference proteome</keyword>
<keyword evidence="1" id="KW-0472">Membrane</keyword>
<dbReference type="Proteomes" id="UP001553161">
    <property type="component" value="Unassembled WGS sequence"/>
</dbReference>
<evidence type="ECO:0000256" key="1">
    <source>
        <dbReference type="SAM" id="Phobius"/>
    </source>
</evidence>
<feature type="transmembrane region" description="Helical" evidence="1">
    <location>
        <begin position="270"/>
        <end position="297"/>
    </location>
</feature>
<dbReference type="InterPro" id="IPR032809">
    <property type="entry name" value="Put_HupE_UreJ"/>
</dbReference>
<sequence length="338" mass="35592">MRWLAAIGVLMALLLAVTPGGARAHALDPGYLSLENVTGQSWRVFWRKPDVSGRPMEVDAQLPAFCTPASGPTPYTDGKAWVSQWQANCSETLQGATILIDGLENTQTDVLLRLQNADGTVITSRLTADVPAFEVPVQLSGLAVFWQYLVLGWEHILEGLDHLLFVFALLVLVQSPGRLLGAITAFTVAHSITLAAASLGLLSVPSPPVEAAIALSIVLLAVEILKQGDGKPYLTANAPWIVAFLFGLLHGLGFAGALSEIGLPSGDIPLALLAFNLGVEAGQLTFVAGVLAVFVVLRRMVPALARTLHAPGAPGTKLLGYAIGGVSVIWLTERVAGF</sequence>
<name>A0ABV3L4K4_9RHOB</name>
<feature type="chain" id="PRO_5047104862" evidence="2">
    <location>
        <begin position="25"/>
        <end position="338"/>
    </location>
</feature>
<feature type="signal peptide" evidence="2">
    <location>
        <begin position="1"/>
        <end position="24"/>
    </location>
</feature>